<feature type="domain" description="DUF5045" evidence="3">
    <location>
        <begin position="24"/>
        <end position="107"/>
    </location>
</feature>
<evidence type="ECO:0000313" key="4">
    <source>
        <dbReference type="EMBL" id="CUO82836.1"/>
    </source>
</evidence>
<evidence type="ECO:0000313" key="7">
    <source>
        <dbReference type="Proteomes" id="UP000427825"/>
    </source>
</evidence>
<dbReference type="STRING" id="47678.ERS852494_00836"/>
<proteinExistence type="predicted"/>
<accession>A0A174I9T4</accession>
<name>A0A174I9T4_9BACE</name>
<evidence type="ECO:0000256" key="2">
    <source>
        <dbReference type="SAM" id="SignalP"/>
    </source>
</evidence>
<feature type="region of interest" description="Disordered" evidence="1">
    <location>
        <begin position="222"/>
        <end position="248"/>
    </location>
</feature>
<protein>
    <submittedName>
        <fullName evidence="5">DUF5045 domain-containing protein</fullName>
    </submittedName>
</protein>
<reference evidence="5 7" key="2">
    <citation type="journal article" date="2019" name="Nat. Med.">
        <title>A library of human gut bacterial isolates paired with longitudinal multiomics data enables mechanistic microbiome research.</title>
        <authorList>
            <person name="Poyet M."/>
            <person name="Groussin M."/>
            <person name="Gibbons S.M."/>
            <person name="Avila-Pacheco J."/>
            <person name="Jiang X."/>
            <person name="Kearney S.M."/>
            <person name="Perrotta A.R."/>
            <person name="Berdy B."/>
            <person name="Zhao S."/>
            <person name="Lieberman T.D."/>
            <person name="Swanson P.K."/>
            <person name="Smith M."/>
            <person name="Roesemann S."/>
            <person name="Alexander J.E."/>
            <person name="Rich S.A."/>
            <person name="Livny J."/>
            <person name="Vlamakis H."/>
            <person name="Clish C."/>
            <person name="Bullock K."/>
            <person name="Deik A."/>
            <person name="Scott J."/>
            <person name="Pierce K.A."/>
            <person name="Xavier R.J."/>
            <person name="Alm E.J."/>
        </authorList>
    </citation>
    <scope>NUCLEOTIDE SEQUENCE [LARGE SCALE GENOMIC DNA]</scope>
    <source>
        <strain evidence="5 7">BIOML-A25</strain>
    </source>
</reference>
<feature type="compositionally biased region" description="Polar residues" evidence="1">
    <location>
        <begin position="239"/>
        <end position="248"/>
    </location>
</feature>
<sequence>MKATKKLLCMALAMTTIGTSAVHAQRVTYNHDTSKKNQVTVMELGSGSLTPELYYTLLHRNYKKSAAQKNKQSFRTTASIALYNQVDEAEAIDSALTARAKIEALNVTDRTVDVAWLAEGSKINSKMDDFQKNIDRIISAGGDFYEKQRWTEYYNVFQCAIKSTKEAYMPNAQRKRMYLSIYKDVYAQNEILIKRLVQMNNAAKTKELLAVNGTYRTANKQSIAGEARSRWKEVGERTNGGTKTEQNQ</sequence>
<organism evidence="4 6">
    <name type="scientific">Bacteroides caccae</name>
    <dbReference type="NCBI Taxonomy" id="47678"/>
    <lineage>
        <taxon>Bacteria</taxon>
        <taxon>Pseudomonadati</taxon>
        <taxon>Bacteroidota</taxon>
        <taxon>Bacteroidia</taxon>
        <taxon>Bacteroidales</taxon>
        <taxon>Bacteroidaceae</taxon>
        <taxon>Bacteroides</taxon>
    </lineage>
</organism>
<gene>
    <name evidence="4" type="ORF">ERS852494_00836</name>
    <name evidence="5" type="ORF">F2Y39_12425</name>
</gene>
<dbReference type="EMBL" id="VVYJ01000006">
    <property type="protein sequence ID" value="KAA5476741.1"/>
    <property type="molecule type" value="Genomic_DNA"/>
</dbReference>
<feature type="chain" id="PRO_5041795187" evidence="2">
    <location>
        <begin position="25"/>
        <end position="248"/>
    </location>
</feature>
<dbReference type="RefSeq" id="WP_022042755.1">
    <property type="nucleotide sequence ID" value="NZ_CAXSUM010000030.1"/>
</dbReference>
<evidence type="ECO:0000313" key="5">
    <source>
        <dbReference type="EMBL" id="KAA5476741.1"/>
    </source>
</evidence>
<dbReference type="InterPro" id="IPR032492">
    <property type="entry name" value="DUF5045"/>
</dbReference>
<evidence type="ECO:0000259" key="3">
    <source>
        <dbReference type="Pfam" id="PF16464"/>
    </source>
</evidence>
<feature type="signal peptide" evidence="2">
    <location>
        <begin position="1"/>
        <end position="24"/>
    </location>
</feature>
<dbReference type="EMBL" id="CZAI01000002">
    <property type="protein sequence ID" value="CUO82836.1"/>
    <property type="molecule type" value="Genomic_DNA"/>
</dbReference>
<reference evidence="4 6" key="1">
    <citation type="submission" date="2015-09" db="EMBL/GenBank/DDBJ databases">
        <authorList>
            <consortium name="Pathogen Informatics"/>
        </authorList>
    </citation>
    <scope>NUCLEOTIDE SEQUENCE [LARGE SCALE GENOMIC DNA]</scope>
    <source>
        <strain evidence="4 6">2789STDY5834880</strain>
    </source>
</reference>
<keyword evidence="2" id="KW-0732">Signal</keyword>
<dbReference type="Proteomes" id="UP000095657">
    <property type="component" value="Unassembled WGS sequence"/>
</dbReference>
<feature type="compositionally biased region" description="Basic and acidic residues" evidence="1">
    <location>
        <begin position="227"/>
        <end position="236"/>
    </location>
</feature>
<dbReference type="AlphaFoldDB" id="A0A174I9T4"/>
<dbReference type="Proteomes" id="UP000427825">
    <property type="component" value="Unassembled WGS sequence"/>
</dbReference>
<evidence type="ECO:0000256" key="1">
    <source>
        <dbReference type="SAM" id="MobiDB-lite"/>
    </source>
</evidence>
<evidence type="ECO:0000313" key="6">
    <source>
        <dbReference type="Proteomes" id="UP000095657"/>
    </source>
</evidence>
<dbReference type="Pfam" id="PF16464">
    <property type="entry name" value="DUF5045"/>
    <property type="match status" value="1"/>
</dbReference>